<evidence type="ECO:0000313" key="2">
    <source>
        <dbReference type="Proteomes" id="UP001245184"/>
    </source>
</evidence>
<name>A0ABD5CBG7_9BURK</name>
<reference evidence="1 2" key="1">
    <citation type="submission" date="2023-08" db="EMBL/GenBank/DDBJ databases">
        <title>Genome sequencing of plant associated microbes to promote plant fitness in Sorghum bicolor and Oryza sativa.</title>
        <authorList>
            <person name="Coleman-Derr D."/>
        </authorList>
    </citation>
    <scope>NUCLEOTIDE SEQUENCE [LARGE SCALE GENOMIC DNA]</scope>
    <source>
        <strain evidence="1 2">SLBN-33</strain>
    </source>
</reference>
<dbReference type="Proteomes" id="UP001245184">
    <property type="component" value="Unassembled WGS sequence"/>
</dbReference>
<dbReference type="AlphaFoldDB" id="A0ABD5CBG7"/>
<proteinExistence type="predicted"/>
<evidence type="ECO:0000313" key="1">
    <source>
        <dbReference type="EMBL" id="MDR6202632.1"/>
    </source>
</evidence>
<comment type="caution">
    <text evidence="1">The sequence shown here is derived from an EMBL/GenBank/DDBJ whole genome shotgun (WGS) entry which is preliminary data.</text>
</comment>
<gene>
    <name evidence="1" type="ORF">QF025_001352</name>
</gene>
<organism evidence="1 2">
    <name type="scientific">Paraburkholderia graminis</name>
    <dbReference type="NCBI Taxonomy" id="60548"/>
    <lineage>
        <taxon>Bacteria</taxon>
        <taxon>Pseudomonadati</taxon>
        <taxon>Pseudomonadota</taxon>
        <taxon>Betaproteobacteria</taxon>
        <taxon>Burkholderiales</taxon>
        <taxon>Burkholderiaceae</taxon>
        <taxon>Paraburkholderia</taxon>
    </lineage>
</organism>
<dbReference type="EMBL" id="JAVIZN010000002">
    <property type="protein sequence ID" value="MDR6202632.1"/>
    <property type="molecule type" value="Genomic_DNA"/>
</dbReference>
<protein>
    <submittedName>
        <fullName evidence="1">Uncharacterized protein</fullName>
    </submittedName>
</protein>
<accession>A0ABD5CBG7</accession>
<sequence length="33" mass="3548">MKVVRVSLMVPGINVRQAREIAQIDGDALLAAL</sequence>